<dbReference type="Pfam" id="PF19454">
    <property type="entry name" value="DUF5992"/>
    <property type="match status" value="1"/>
</dbReference>
<evidence type="ECO:0000256" key="1">
    <source>
        <dbReference type="SAM" id="SignalP"/>
    </source>
</evidence>
<evidence type="ECO:0000313" key="2">
    <source>
        <dbReference type="EMBL" id="MET1256395.1"/>
    </source>
</evidence>
<keyword evidence="1" id="KW-0732">Signal</keyword>
<proteinExistence type="predicted"/>
<accession>A0ABV2BWT7</accession>
<name>A0ABV2BWT7_9GAMM</name>
<dbReference type="Proteomes" id="UP001548189">
    <property type="component" value="Unassembled WGS sequence"/>
</dbReference>
<gene>
    <name evidence="2" type="ORF">ABVT43_14740</name>
</gene>
<sequence length="110" mass="11907">MKKYKILSLLLLLASGNCFSGELVKNAEITRVGTSSDGVTDNIFITVSGGSGPCANMNIIFLRENAPSAEFFNRLYSTALFAFSTGSKKVRVYNPTSDSCTTATYIDLMK</sequence>
<feature type="chain" id="PRO_5046750012" evidence="1">
    <location>
        <begin position="21"/>
        <end position="110"/>
    </location>
</feature>
<protein>
    <submittedName>
        <fullName evidence="2">DUF5992 family protein</fullName>
    </submittedName>
</protein>
<dbReference type="RefSeq" id="WP_353896981.1">
    <property type="nucleotide sequence ID" value="NZ_JBEVCJ010000021.1"/>
</dbReference>
<dbReference type="EMBL" id="JBEVCJ010000021">
    <property type="protein sequence ID" value="MET1256395.1"/>
    <property type="molecule type" value="Genomic_DNA"/>
</dbReference>
<comment type="caution">
    <text evidence="2">The sequence shown here is derived from an EMBL/GenBank/DDBJ whole genome shotgun (WGS) entry which is preliminary data.</text>
</comment>
<evidence type="ECO:0000313" key="3">
    <source>
        <dbReference type="Proteomes" id="UP001548189"/>
    </source>
</evidence>
<dbReference type="InterPro" id="IPR046034">
    <property type="entry name" value="DUF5992"/>
</dbReference>
<organism evidence="2 3">
    <name type="scientific">Aliikangiella maris</name>
    <dbReference type="NCBI Taxonomy" id="3162458"/>
    <lineage>
        <taxon>Bacteria</taxon>
        <taxon>Pseudomonadati</taxon>
        <taxon>Pseudomonadota</taxon>
        <taxon>Gammaproteobacteria</taxon>
        <taxon>Oceanospirillales</taxon>
        <taxon>Pleioneaceae</taxon>
        <taxon>Aliikangiella</taxon>
    </lineage>
</organism>
<feature type="signal peptide" evidence="1">
    <location>
        <begin position="1"/>
        <end position="20"/>
    </location>
</feature>
<reference evidence="2 3" key="1">
    <citation type="submission" date="2024-06" db="EMBL/GenBank/DDBJ databases">
        <authorList>
            <person name="Li F."/>
        </authorList>
    </citation>
    <scope>NUCLEOTIDE SEQUENCE [LARGE SCALE GENOMIC DNA]</scope>
    <source>
        <strain evidence="2 3">GXAS 311</strain>
    </source>
</reference>
<keyword evidence="3" id="KW-1185">Reference proteome</keyword>